<dbReference type="Pfam" id="PF00089">
    <property type="entry name" value="Trypsin"/>
    <property type="match status" value="1"/>
</dbReference>
<reference evidence="7" key="1">
    <citation type="submission" date="2021-02" db="EMBL/GenBank/DDBJ databases">
        <title>First Annotated Genome of the Yellow-green Alga Tribonema minus.</title>
        <authorList>
            <person name="Mahan K.M."/>
        </authorList>
    </citation>
    <scope>NUCLEOTIDE SEQUENCE</scope>
    <source>
        <strain evidence="7">UTEX B ZZ1240</strain>
    </source>
</reference>
<keyword evidence="3" id="KW-0843">Virulence</keyword>
<name>A0A836CF25_9STRA</name>
<dbReference type="PROSITE" id="PS50240">
    <property type="entry name" value="TRYPSIN_DOM"/>
    <property type="match status" value="1"/>
</dbReference>
<feature type="chain" id="PRO_5032408752" evidence="4">
    <location>
        <begin position="27"/>
        <end position="396"/>
    </location>
</feature>
<protein>
    <submittedName>
        <fullName evidence="7">Trypsin-like cysteine/serine peptidase domain-containing protein</fullName>
    </submittedName>
</protein>
<dbReference type="Gene3D" id="3.30.60.30">
    <property type="match status" value="1"/>
</dbReference>
<evidence type="ECO:0000256" key="2">
    <source>
        <dbReference type="ARBA" id="ARBA00022729"/>
    </source>
</evidence>
<dbReference type="Gene3D" id="2.40.10.10">
    <property type="entry name" value="Trypsin-like serine proteases"/>
    <property type="match status" value="2"/>
</dbReference>
<dbReference type="InterPro" id="IPR002350">
    <property type="entry name" value="Kazal_dom"/>
</dbReference>
<dbReference type="EMBL" id="JAFCMP010000323">
    <property type="protein sequence ID" value="KAG5181496.1"/>
    <property type="molecule type" value="Genomic_DNA"/>
</dbReference>
<dbReference type="OrthoDB" id="531708at2759"/>
<dbReference type="SUPFAM" id="SSF50494">
    <property type="entry name" value="Trypsin-like serine proteases"/>
    <property type="match status" value="1"/>
</dbReference>
<evidence type="ECO:0000256" key="1">
    <source>
        <dbReference type="ARBA" id="ARBA00007664"/>
    </source>
</evidence>
<evidence type="ECO:0000256" key="4">
    <source>
        <dbReference type="SAM" id="SignalP"/>
    </source>
</evidence>
<dbReference type="SUPFAM" id="SSF100895">
    <property type="entry name" value="Kazal-type serine protease inhibitors"/>
    <property type="match status" value="1"/>
</dbReference>
<dbReference type="GO" id="GO:0004252">
    <property type="term" value="F:serine-type endopeptidase activity"/>
    <property type="evidence" value="ECO:0007669"/>
    <property type="project" value="InterPro"/>
</dbReference>
<dbReference type="GO" id="GO:0006508">
    <property type="term" value="P:proteolysis"/>
    <property type="evidence" value="ECO:0007669"/>
    <property type="project" value="InterPro"/>
</dbReference>
<feature type="domain" description="Kazal-like" evidence="6">
    <location>
        <begin position="25"/>
        <end position="71"/>
    </location>
</feature>
<keyword evidence="2 4" id="KW-0732">Signal</keyword>
<comment type="similarity">
    <text evidence="1">Belongs to the peptidase S1 family.</text>
</comment>
<feature type="signal peptide" evidence="4">
    <location>
        <begin position="1"/>
        <end position="26"/>
    </location>
</feature>
<evidence type="ECO:0000313" key="7">
    <source>
        <dbReference type="EMBL" id="KAG5181496.1"/>
    </source>
</evidence>
<organism evidence="7 8">
    <name type="scientific">Tribonema minus</name>
    <dbReference type="NCBI Taxonomy" id="303371"/>
    <lineage>
        <taxon>Eukaryota</taxon>
        <taxon>Sar</taxon>
        <taxon>Stramenopiles</taxon>
        <taxon>Ochrophyta</taxon>
        <taxon>PX clade</taxon>
        <taxon>Xanthophyceae</taxon>
        <taxon>Tribonematales</taxon>
        <taxon>Tribonemataceae</taxon>
        <taxon>Tribonema</taxon>
    </lineage>
</organism>
<accession>A0A836CF25</accession>
<sequence length="396" mass="41940">MRCTVSTSVVASFAFASSLCGLATQAAENGCGVGCRTTWQPVCGAGGVTYANACIADCQGIDEHVSGTCGQPSNGNMDATISKPDRIRDDVIVSQKVMDCFKDEGFVFSHVESFAAHGTHCRQATAADGSAHRRLSSSSSSGTRAVVKPYNKTPYAAVGLLDAELDTKGNPEYLCSGALVGEDAVLTAGHCVYDVDPTSGKPAAIKVGLFVPALAGQTAPYGLFPVLYATSFSQWLDSVGTDNENYAYDMAVLRLDVSTTSGKNAYYMGIDGQRCPLPSLSVVGYPGDKTQTMWASNKCQNVDYKCGTGIATTTCDWTTGDSGAPAWAFAGKDYGNLIYGIVSHHIDVYTSQGATVSTVSSAMYPEVTNDLTMMTRDKFEWVYYWATAPLKQLESS</sequence>
<proteinExistence type="inferred from homology"/>
<dbReference type="CDD" id="cd00104">
    <property type="entry name" value="KAZAL_FS"/>
    <property type="match status" value="1"/>
</dbReference>
<comment type="caution">
    <text evidence="7">The sequence shown here is derived from an EMBL/GenBank/DDBJ whole genome shotgun (WGS) entry which is preliminary data.</text>
</comment>
<dbReference type="InterPro" id="IPR050966">
    <property type="entry name" value="Glutamyl_endopeptidase"/>
</dbReference>
<gene>
    <name evidence="7" type="ORF">JKP88DRAFT_246242</name>
</gene>
<dbReference type="PROSITE" id="PS00134">
    <property type="entry name" value="TRYPSIN_HIS"/>
    <property type="match status" value="1"/>
</dbReference>
<dbReference type="InterPro" id="IPR001254">
    <property type="entry name" value="Trypsin_dom"/>
</dbReference>
<evidence type="ECO:0000256" key="3">
    <source>
        <dbReference type="ARBA" id="ARBA00023026"/>
    </source>
</evidence>
<feature type="domain" description="Peptidase S1" evidence="5">
    <location>
        <begin position="139"/>
        <end position="387"/>
    </location>
</feature>
<evidence type="ECO:0000313" key="8">
    <source>
        <dbReference type="Proteomes" id="UP000664859"/>
    </source>
</evidence>
<dbReference type="InterPro" id="IPR036058">
    <property type="entry name" value="Kazal_dom_sf"/>
</dbReference>
<evidence type="ECO:0000259" key="6">
    <source>
        <dbReference type="PROSITE" id="PS51465"/>
    </source>
</evidence>
<dbReference type="AlphaFoldDB" id="A0A836CF25"/>
<dbReference type="Pfam" id="PF00050">
    <property type="entry name" value="Kazal_1"/>
    <property type="match status" value="1"/>
</dbReference>
<dbReference type="PROSITE" id="PS51465">
    <property type="entry name" value="KAZAL_2"/>
    <property type="match status" value="1"/>
</dbReference>
<keyword evidence="8" id="KW-1185">Reference proteome</keyword>
<dbReference type="InterPro" id="IPR018114">
    <property type="entry name" value="TRYPSIN_HIS"/>
</dbReference>
<dbReference type="PANTHER" id="PTHR15462">
    <property type="entry name" value="SERINE PROTEASE"/>
    <property type="match status" value="1"/>
</dbReference>
<dbReference type="Proteomes" id="UP000664859">
    <property type="component" value="Unassembled WGS sequence"/>
</dbReference>
<evidence type="ECO:0000259" key="5">
    <source>
        <dbReference type="PROSITE" id="PS50240"/>
    </source>
</evidence>
<dbReference type="PANTHER" id="PTHR15462:SF8">
    <property type="entry name" value="SERINE PROTEASE"/>
    <property type="match status" value="1"/>
</dbReference>
<dbReference type="InterPro" id="IPR009003">
    <property type="entry name" value="Peptidase_S1_PA"/>
</dbReference>
<dbReference type="InterPro" id="IPR043504">
    <property type="entry name" value="Peptidase_S1_PA_chymotrypsin"/>
</dbReference>